<protein>
    <submittedName>
        <fullName evidence="1">Uncharacterized protein</fullName>
    </submittedName>
</protein>
<sequence length="131" mass="15008">MGLTEKRLAATIQTDALPKFISEIQEVADYPIAVTIDWETFIAYDSYPLSRLENYVFNDVKEAIGKICSDAIGKEALQENVTTIHIRNTDQQDNFSMELKDKTLFLTERLYGDTFSNHMTNMIVDYLESVL</sequence>
<evidence type="ECO:0000313" key="1">
    <source>
        <dbReference type="EMBL" id="MVO08946.1"/>
    </source>
</evidence>
<dbReference type="AlphaFoldDB" id="A0A6I4IS51"/>
<dbReference type="EMBL" id="WQLW01000004">
    <property type="protein sequence ID" value="MVO08946.1"/>
    <property type="molecule type" value="Genomic_DNA"/>
</dbReference>
<comment type="caution">
    <text evidence="1">The sequence shown here is derived from an EMBL/GenBank/DDBJ whole genome shotgun (WGS) entry which is preliminary data.</text>
</comment>
<accession>A0A6I4IS51</accession>
<proteinExistence type="predicted"/>
<dbReference type="Proteomes" id="UP000431264">
    <property type="component" value="Unassembled WGS sequence"/>
</dbReference>
<dbReference type="RefSeq" id="WP_140997336.1">
    <property type="nucleotide sequence ID" value="NZ_VDCZ01000004.1"/>
</dbReference>
<evidence type="ECO:0000313" key="2">
    <source>
        <dbReference type="Proteomes" id="UP000431264"/>
    </source>
</evidence>
<organism evidence="1 2">
    <name type="scientific">Flavobacterium profundi</name>
    <dbReference type="NCBI Taxonomy" id="1774945"/>
    <lineage>
        <taxon>Bacteria</taxon>
        <taxon>Pseudomonadati</taxon>
        <taxon>Bacteroidota</taxon>
        <taxon>Flavobacteriia</taxon>
        <taxon>Flavobacteriales</taxon>
        <taxon>Flavobacteriaceae</taxon>
        <taxon>Flavobacterium</taxon>
    </lineage>
</organism>
<dbReference type="OrthoDB" id="4194926at2"/>
<keyword evidence="2" id="KW-1185">Reference proteome</keyword>
<name>A0A6I4IS51_9FLAO</name>
<reference evidence="2" key="1">
    <citation type="submission" date="2019-05" db="EMBL/GenBank/DDBJ databases">
        <title>Flavobacterium profundi sp. nov., isolated from a deep-sea seamount.</title>
        <authorList>
            <person name="Zhang D.-C."/>
        </authorList>
    </citation>
    <scope>NUCLEOTIDE SEQUENCE [LARGE SCALE GENOMIC DNA]</scope>
    <source>
        <strain evidence="2">TP390</strain>
    </source>
</reference>
<gene>
    <name evidence="1" type="ORF">GOQ30_07180</name>
</gene>